<feature type="region of interest" description="Disordered" evidence="1">
    <location>
        <begin position="35"/>
        <end position="116"/>
    </location>
</feature>
<dbReference type="PaxDb" id="39947-A0A0P0XSC0"/>
<dbReference type="EMBL" id="AP014966">
    <property type="protein sequence ID" value="BAT10148.1"/>
    <property type="molecule type" value="Genomic_DNA"/>
</dbReference>
<feature type="compositionally biased region" description="Basic and acidic residues" evidence="1">
    <location>
        <begin position="96"/>
        <end position="105"/>
    </location>
</feature>
<dbReference type="InParanoid" id="A0A0P0XSC0"/>
<feature type="compositionally biased region" description="Basic residues" evidence="1">
    <location>
        <begin position="37"/>
        <end position="59"/>
    </location>
</feature>
<evidence type="ECO:0000313" key="3">
    <source>
        <dbReference type="Proteomes" id="UP000059680"/>
    </source>
</evidence>
<gene>
    <name evidence="2" type="ordered locus">Os10g0184250</name>
    <name evidence="2" type="ORF">OSNPB_100184250</name>
</gene>
<reference evidence="3" key="1">
    <citation type="journal article" date="2005" name="Nature">
        <title>The map-based sequence of the rice genome.</title>
        <authorList>
            <consortium name="International rice genome sequencing project (IRGSP)"/>
            <person name="Matsumoto T."/>
            <person name="Wu J."/>
            <person name="Kanamori H."/>
            <person name="Katayose Y."/>
            <person name="Fujisawa M."/>
            <person name="Namiki N."/>
            <person name="Mizuno H."/>
            <person name="Yamamoto K."/>
            <person name="Antonio B.A."/>
            <person name="Baba T."/>
            <person name="Sakata K."/>
            <person name="Nagamura Y."/>
            <person name="Aoki H."/>
            <person name="Arikawa K."/>
            <person name="Arita K."/>
            <person name="Bito T."/>
            <person name="Chiden Y."/>
            <person name="Fujitsuka N."/>
            <person name="Fukunaka R."/>
            <person name="Hamada M."/>
            <person name="Harada C."/>
            <person name="Hayashi A."/>
            <person name="Hijishita S."/>
            <person name="Honda M."/>
            <person name="Hosokawa S."/>
            <person name="Ichikawa Y."/>
            <person name="Idonuma A."/>
            <person name="Iijima M."/>
            <person name="Ikeda M."/>
            <person name="Ikeno M."/>
            <person name="Ito K."/>
            <person name="Ito S."/>
            <person name="Ito T."/>
            <person name="Ito Y."/>
            <person name="Ito Y."/>
            <person name="Iwabuchi A."/>
            <person name="Kamiya K."/>
            <person name="Karasawa W."/>
            <person name="Kurita K."/>
            <person name="Katagiri S."/>
            <person name="Kikuta A."/>
            <person name="Kobayashi H."/>
            <person name="Kobayashi N."/>
            <person name="Machita K."/>
            <person name="Maehara T."/>
            <person name="Masukawa M."/>
            <person name="Mizubayashi T."/>
            <person name="Mukai Y."/>
            <person name="Nagasaki H."/>
            <person name="Nagata Y."/>
            <person name="Naito S."/>
            <person name="Nakashima M."/>
            <person name="Nakama Y."/>
            <person name="Nakamichi Y."/>
            <person name="Nakamura M."/>
            <person name="Meguro A."/>
            <person name="Negishi M."/>
            <person name="Ohta I."/>
            <person name="Ohta T."/>
            <person name="Okamoto M."/>
            <person name="Ono N."/>
            <person name="Saji S."/>
            <person name="Sakaguchi M."/>
            <person name="Sakai K."/>
            <person name="Shibata M."/>
            <person name="Shimokawa T."/>
            <person name="Song J."/>
            <person name="Takazaki Y."/>
            <person name="Terasawa K."/>
            <person name="Tsugane M."/>
            <person name="Tsuji K."/>
            <person name="Ueda S."/>
            <person name="Waki K."/>
            <person name="Yamagata H."/>
            <person name="Yamamoto M."/>
            <person name="Yamamoto S."/>
            <person name="Yamane H."/>
            <person name="Yoshiki S."/>
            <person name="Yoshihara R."/>
            <person name="Yukawa K."/>
            <person name="Zhong H."/>
            <person name="Yano M."/>
            <person name="Yuan Q."/>
            <person name="Ouyang S."/>
            <person name="Liu J."/>
            <person name="Jones K.M."/>
            <person name="Gansberger K."/>
            <person name="Moffat K."/>
            <person name="Hill J."/>
            <person name="Bera J."/>
            <person name="Fadrosh D."/>
            <person name="Jin S."/>
            <person name="Johri S."/>
            <person name="Kim M."/>
            <person name="Overton L."/>
            <person name="Reardon M."/>
            <person name="Tsitrin T."/>
            <person name="Vuong H."/>
            <person name="Weaver B."/>
            <person name="Ciecko A."/>
            <person name="Tallon L."/>
            <person name="Jackson J."/>
            <person name="Pai G."/>
            <person name="Aken S.V."/>
            <person name="Utterback T."/>
            <person name="Reidmuller S."/>
            <person name="Feldblyum T."/>
            <person name="Hsiao J."/>
            <person name="Zismann V."/>
            <person name="Iobst S."/>
            <person name="de Vazeille A.R."/>
            <person name="Buell C.R."/>
            <person name="Ying K."/>
            <person name="Li Y."/>
            <person name="Lu T."/>
            <person name="Huang Y."/>
            <person name="Zhao Q."/>
            <person name="Feng Q."/>
            <person name="Zhang L."/>
            <person name="Zhu J."/>
            <person name="Weng Q."/>
            <person name="Mu J."/>
            <person name="Lu Y."/>
            <person name="Fan D."/>
            <person name="Liu Y."/>
            <person name="Guan J."/>
            <person name="Zhang Y."/>
            <person name="Yu S."/>
            <person name="Liu X."/>
            <person name="Zhang Y."/>
            <person name="Hong G."/>
            <person name="Han B."/>
            <person name="Choisne N."/>
            <person name="Demange N."/>
            <person name="Orjeda G."/>
            <person name="Samain S."/>
            <person name="Cattolico L."/>
            <person name="Pelletier E."/>
            <person name="Couloux A."/>
            <person name="Segurens B."/>
            <person name="Wincker P."/>
            <person name="D'Hont A."/>
            <person name="Scarpelli C."/>
            <person name="Weissenbach J."/>
            <person name="Salanoubat M."/>
            <person name="Quetier F."/>
            <person name="Yu Y."/>
            <person name="Kim H.R."/>
            <person name="Rambo T."/>
            <person name="Currie J."/>
            <person name="Collura K."/>
            <person name="Luo M."/>
            <person name="Yang T."/>
            <person name="Ammiraju J.S.S."/>
            <person name="Engler F."/>
            <person name="Soderlund C."/>
            <person name="Wing R.A."/>
            <person name="Palmer L.E."/>
            <person name="de la Bastide M."/>
            <person name="Spiegel L."/>
            <person name="Nascimento L."/>
            <person name="Zutavern T."/>
            <person name="O'Shaughnessy A."/>
            <person name="Dike S."/>
            <person name="Dedhia N."/>
            <person name="Preston R."/>
            <person name="Balija V."/>
            <person name="McCombie W.R."/>
            <person name="Chow T."/>
            <person name="Chen H."/>
            <person name="Chung M."/>
            <person name="Chen C."/>
            <person name="Shaw J."/>
            <person name="Wu H."/>
            <person name="Hsiao K."/>
            <person name="Chao Y."/>
            <person name="Chu M."/>
            <person name="Cheng C."/>
            <person name="Hour A."/>
            <person name="Lee P."/>
            <person name="Lin S."/>
            <person name="Lin Y."/>
            <person name="Liou J."/>
            <person name="Liu S."/>
            <person name="Hsing Y."/>
            <person name="Raghuvanshi S."/>
            <person name="Mohanty A."/>
            <person name="Bharti A.K."/>
            <person name="Gaur A."/>
            <person name="Gupta V."/>
            <person name="Kumar D."/>
            <person name="Ravi V."/>
            <person name="Vij S."/>
            <person name="Kapur A."/>
            <person name="Khurana P."/>
            <person name="Khurana P."/>
            <person name="Khurana J.P."/>
            <person name="Tyagi A.K."/>
            <person name="Gaikwad K."/>
            <person name="Singh A."/>
            <person name="Dalal V."/>
            <person name="Srivastava S."/>
            <person name="Dixit A."/>
            <person name="Pal A.K."/>
            <person name="Ghazi I.A."/>
            <person name="Yadav M."/>
            <person name="Pandit A."/>
            <person name="Bhargava A."/>
            <person name="Sureshbabu K."/>
            <person name="Batra K."/>
            <person name="Sharma T.R."/>
            <person name="Mohapatra T."/>
            <person name="Singh N.K."/>
            <person name="Messing J."/>
            <person name="Nelson A.B."/>
            <person name="Fuks G."/>
            <person name="Kavchok S."/>
            <person name="Keizer G."/>
            <person name="Linton E."/>
            <person name="Llaca V."/>
            <person name="Song R."/>
            <person name="Tanyolac B."/>
            <person name="Young S."/>
            <person name="Ho-Il K."/>
            <person name="Hahn J.H."/>
            <person name="Sangsakoo G."/>
            <person name="Vanavichit A."/>
            <person name="de Mattos Luiz.A.T."/>
            <person name="Zimmer P.D."/>
            <person name="Malone G."/>
            <person name="Dellagostin O."/>
            <person name="de Oliveira A.C."/>
            <person name="Bevan M."/>
            <person name="Bancroft I."/>
            <person name="Minx P."/>
            <person name="Cordum H."/>
            <person name="Wilson R."/>
            <person name="Cheng Z."/>
            <person name="Jin W."/>
            <person name="Jiang J."/>
            <person name="Leong S.A."/>
            <person name="Iwama H."/>
            <person name="Gojobori T."/>
            <person name="Itoh T."/>
            <person name="Niimura Y."/>
            <person name="Fujii Y."/>
            <person name="Habara T."/>
            <person name="Sakai H."/>
            <person name="Sato Y."/>
            <person name="Wilson G."/>
            <person name="Kumar K."/>
            <person name="McCouch S."/>
            <person name="Juretic N."/>
            <person name="Hoen D."/>
            <person name="Wright S."/>
            <person name="Bruskiewich R."/>
            <person name="Bureau T."/>
            <person name="Miyao A."/>
            <person name="Hirochika H."/>
            <person name="Nishikawa T."/>
            <person name="Kadowaki K."/>
            <person name="Sugiura M."/>
            <person name="Burr B."/>
            <person name="Sasaki T."/>
        </authorList>
    </citation>
    <scope>NUCLEOTIDE SEQUENCE [LARGE SCALE GENOMIC DNA]</scope>
    <source>
        <strain evidence="3">cv. Nipponbare</strain>
    </source>
</reference>
<proteinExistence type="predicted"/>
<dbReference type="Gramene" id="Os10t0184250-00">
    <property type="protein sequence ID" value="Os10t0184250-00"/>
    <property type="gene ID" value="Os10g0184250"/>
</dbReference>
<keyword evidence="3" id="KW-1185">Reference proteome</keyword>
<reference evidence="2 3" key="3">
    <citation type="journal article" date="2013" name="Rice">
        <title>Improvement of the Oryza sativa Nipponbare reference genome using next generation sequence and optical map data.</title>
        <authorList>
            <person name="Kawahara Y."/>
            <person name="de la Bastide M."/>
            <person name="Hamilton J.P."/>
            <person name="Kanamori H."/>
            <person name="McCombie W.R."/>
            <person name="Ouyang S."/>
            <person name="Schwartz D.C."/>
            <person name="Tanaka T."/>
            <person name="Wu J."/>
            <person name="Zhou S."/>
            <person name="Childs K.L."/>
            <person name="Davidson R.M."/>
            <person name="Lin H."/>
            <person name="Quesada-Ocampo L."/>
            <person name="Vaillancourt B."/>
            <person name="Sakai H."/>
            <person name="Lee S.S."/>
            <person name="Kim J."/>
            <person name="Numa H."/>
            <person name="Itoh T."/>
            <person name="Buell C.R."/>
            <person name="Matsumoto T."/>
        </authorList>
    </citation>
    <scope>NUCLEOTIDE SEQUENCE [LARGE SCALE GENOMIC DNA]</scope>
    <source>
        <strain evidence="3">cv. Nipponbare</strain>
    </source>
</reference>
<protein>
    <submittedName>
        <fullName evidence="2">Os10g0184250 protein</fullName>
    </submittedName>
</protein>
<sequence>SERASGAYVFELEEAEVAEVGDGEVRGLRRDDDLHQLHRLRPHQIHRRAAPAAAARHRGGPADGELRGLGGGSDARPLRWAARRRGGVSGGGPRGGEGDGFRERGGGGGDEVEESN</sequence>
<dbReference type="Proteomes" id="UP000059680">
    <property type="component" value="Chromosome 10"/>
</dbReference>
<dbReference type="AlphaFoldDB" id="A0A0P0XSC0"/>
<accession>A0A0P0XSC0</accession>
<evidence type="ECO:0000313" key="2">
    <source>
        <dbReference type="EMBL" id="BAT10148.1"/>
    </source>
</evidence>
<name>A0A0P0XSC0_ORYSJ</name>
<reference evidence="2 3" key="2">
    <citation type="journal article" date="2013" name="Plant Cell Physiol.">
        <title>Rice Annotation Project Database (RAP-DB): an integrative and interactive database for rice genomics.</title>
        <authorList>
            <person name="Sakai H."/>
            <person name="Lee S.S."/>
            <person name="Tanaka T."/>
            <person name="Numa H."/>
            <person name="Kim J."/>
            <person name="Kawahara Y."/>
            <person name="Wakimoto H."/>
            <person name="Yang C.C."/>
            <person name="Iwamoto M."/>
            <person name="Abe T."/>
            <person name="Yamada Y."/>
            <person name="Muto A."/>
            <person name="Inokuchi H."/>
            <person name="Ikemura T."/>
            <person name="Matsumoto T."/>
            <person name="Sasaki T."/>
            <person name="Itoh T."/>
        </authorList>
    </citation>
    <scope>NUCLEOTIDE SEQUENCE [LARGE SCALE GENOMIC DNA]</scope>
    <source>
        <strain evidence="3">cv. Nipponbare</strain>
    </source>
</reference>
<evidence type="ECO:0000256" key="1">
    <source>
        <dbReference type="SAM" id="MobiDB-lite"/>
    </source>
</evidence>
<organism evidence="2 3">
    <name type="scientific">Oryza sativa subsp. japonica</name>
    <name type="common">Rice</name>
    <dbReference type="NCBI Taxonomy" id="39947"/>
    <lineage>
        <taxon>Eukaryota</taxon>
        <taxon>Viridiplantae</taxon>
        <taxon>Streptophyta</taxon>
        <taxon>Embryophyta</taxon>
        <taxon>Tracheophyta</taxon>
        <taxon>Spermatophyta</taxon>
        <taxon>Magnoliopsida</taxon>
        <taxon>Liliopsida</taxon>
        <taxon>Poales</taxon>
        <taxon>Poaceae</taxon>
        <taxon>BOP clade</taxon>
        <taxon>Oryzoideae</taxon>
        <taxon>Oryzeae</taxon>
        <taxon>Oryzinae</taxon>
        <taxon>Oryza</taxon>
        <taxon>Oryza sativa</taxon>
    </lineage>
</organism>
<feature type="non-terminal residue" evidence="2">
    <location>
        <position position="1"/>
    </location>
</feature>